<accession>A0A0M9VJ00</accession>
<comment type="caution">
    <text evidence="1">The sequence shown here is derived from an EMBL/GenBank/DDBJ whole genome shotgun (WGS) entry which is preliminary data.</text>
</comment>
<gene>
    <name evidence="1" type="ORF">AM493_15390</name>
</gene>
<proteinExistence type="predicted"/>
<keyword evidence="2" id="KW-1185">Reference proteome</keyword>
<dbReference type="EMBL" id="LIYD01000005">
    <property type="protein sequence ID" value="KOS07266.1"/>
    <property type="molecule type" value="Genomic_DNA"/>
</dbReference>
<organism evidence="1 2">
    <name type="scientific">Flavobacterium akiainvivens</name>
    <dbReference type="NCBI Taxonomy" id="1202724"/>
    <lineage>
        <taxon>Bacteria</taxon>
        <taxon>Pseudomonadati</taxon>
        <taxon>Bacteroidota</taxon>
        <taxon>Flavobacteriia</taxon>
        <taxon>Flavobacteriales</taxon>
        <taxon>Flavobacteriaceae</taxon>
        <taxon>Flavobacterium</taxon>
    </lineage>
</organism>
<sequence>MHLTAYRLIDELTDGPCSVVTFVKYPSEAFLFTYITAESSNQDFINKLLNLKKAALKWKSREFYCEEGILGGETIPHMFVISGTFTDTIFTDKTNQWIIFPDKQKAYFNKDRLLNNAFTGSCKDLFGEFLNRQINAVYRDDYEQDSIPANSISYQGKPLDMFIDNFNNDHGTFKLLEPEANKWAAFDTAYYSESDTIYFSRDLIAVVITNPDSGWDINGIKQGDAEKKLIDKYPVSTQIPLFSLSTIRIEDIKRLYYYRIRLKDEFGSLIYDIKDNKIEKVTIYIWHGI</sequence>
<protein>
    <submittedName>
        <fullName evidence="1">Uncharacterized protein</fullName>
    </submittedName>
</protein>
<dbReference type="Proteomes" id="UP000037755">
    <property type="component" value="Unassembled WGS sequence"/>
</dbReference>
<reference evidence="1 2" key="1">
    <citation type="submission" date="2015-08" db="EMBL/GenBank/DDBJ databases">
        <title>Whole genome sequence of Flavobacterium akiainvivens IK-1T, from decaying Wikstroemia oahuensis, an endemic Hawaiian shrub.</title>
        <authorList>
            <person name="Wan X."/>
            <person name="Hou S."/>
            <person name="Saito J."/>
            <person name="Donachie S."/>
        </authorList>
    </citation>
    <scope>NUCLEOTIDE SEQUENCE [LARGE SCALE GENOMIC DNA]</scope>
    <source>
        <strain evidence="1 2">IK-1</strain>
    </source>
</reference>
<name>A0A0M9VJ00_9FLAO</name>
<dbReference type="AlphaFoldDB" id="A0A0M9VJ00"/>
<dbReference type="PATRIC" id="fig|1202724.3.peg.3198"/>
<evidence type="ECO:0000313" key="2">
    <source>
        <dbReference type="Proteomes" id="UP000037755"/>
    </source>
</evidence>
<evidence type="ECO:0000313" key="1">
    <source>
        <dbReference type="EMBL" id="KOS07266.1"/>
    </source>
</evidence>